<accession>A0AAW2TKM2</accession>
<dbReference type="PANTHER" id="PTHR33116">
    <property type="entry name" value="REVERSE TRANSCRIPTASE ZINC-BINDING DOMAIN-CONTAINING PROTEIN-RELATED-RELATED"/>
    <property type="match status" value="1"/>
</dbReference>
<reference evidence="1" key="1">
    <citation type="submission" date="2020-06" db="EMBL/GenBank/DDBJ databases">
        <authorList>
            <person name="Li T."/>
            <person name="Hu X."/>
            <person name="Zhang T."/>
            <person name="Song X."/>
            <person name="Zhang H."/>
            <person name="Dai N."/>
            <person name="Sheng W."/>
            <person name="Hou X."/>
            <person name="Wei L."/>
        </authorList>
    </citation>
    <scope>NUCLEOTIDE SEQUENCE</scope>
    <source>
        <strain evidence="1">KEN1</strain>
        <tissue evidence="1">Leaf</tissue>
    </source>
</reference>
<name>A0AAW2TKM2_9LAMI</name>
<dbReference type="EMBL" id="JACGWN010000014">
    <property type="protein sequence ID" value="KAL0405317.1"/>
    <property type="molecule type" value="Genomic_DNA"/>
</dbReference>
<sequence>MVKLRGVAISRGGPQISHLLFADDTLIFCQAPSEAMQCVGRILRTLEAASGLQINLESHLLHTREVFLNLNDRIWAQLQSWKCKNLSQADKVVLLRSVIQTMPTYIMSCFLVPSSVCKETEGMMADFFWHNKGVRKIHWLAWNKMCESKEDGGLGFRKLNTVNLAMLAKQIWRIIHPDSLLSRLLKHKYFPASDILMVAINPGAPLLGGVCWRLVL</sequence>
<protein>
    <submittedName>
        <fullName evidence="1">Mitochondrial protein</fullName>
    </submittedName>
</protein>
<comment type="caution">
    <text evidence="1">The sequence shown here is derived from an EMBL/GenBank/DDBJ whole genome shotgun (WGS) entry which is preliminary data.</text>
</comment>
<evidence type="ECO:0000313" key="1">
    <source>
        <dbReference type="EMBL" id="KAL0405317.1"/>
    </source>
</evidence>
<gene>
    <name evidence="1" type="ORF">Slati_3845600</name>
</gene>
<reference evidence="1" key="2">
    <citation type="journal article" date="2024" name="Plant">
        <title>Genomic evolution and insights into agronomic trait innovations of Sesamum species.</title>
        <authorList>
            <person name="Miao H."/>
            <person name="Wang L."/>
            <person name="Qu L."/>
            <person name="Liu H."/>
            <person name="Sun Y."/>
            <person name="Le M."/>
            <person name="Wang Q."/>
            <person name="Wei S."/>
            <person name="Zheng Y."/>
            <person name="Lin W."/>
            <person name="Duan Y."/>
            <person name="Cao H."/>
            <person name="Xiong S."/>
            <person name="Wang X."/>
            <person name="Wei L."/>
            <person name="Li C."/>
            <person name="Ma Q."/>
            <person name="Ju M."/>
            <person name="Zhao R."/>
            <person name="Li G."/>
            <person name="Mu C."/>
            <person name="Tian Q."/>
            <person name="Mei H."/>
            <person name="Zhang T."/>
            <person name="Gao T."/>
            <person name="Zhang H."/>
        </authorList>
    </citation>
    <scope>NUCLEOTIDE SEQUENCE</scope>
    <source>
        <strain evidence="1">KEN1</strain>
    </source>
</reference>
<organism evidence="1">
    <name type="scientific">Sesamum latifolium</name>
    <dbReference type="NCBI Taxonomy" id="2727402"/>
    <lineage>
        <taxon>Eukaryota</taxon>
        <taxon>Viridiplantae</taxon>
        <taxon>Streptophyta</taxon>
        <taxon>Embryophyta</taxon>
        <taxon>Tracheophyta</taxon>
        <taxon>Spermatophyta</taxon>
        <taxon>Magnoliopsida</taxon>
        <taxon>eudicotyledons</taxon>
        <taxon>Gunneridae</taxon>
        <taxon>Pentapetalae</taxon>
        <taxon>asterids</taxon>
        <taxon>lamiids</taxon>
        <taxon>Lamiales</taxon>
        <taxon>Pedaliaceae</taxon>
        <taxon>Sesamum</taxon>
    </lineage>
</organism>
<dbReference type="AlphaFoldDB" id="A0AAW2TKM2"/>
<proteinExistence type="predicted"/>
<dbReference type="PANTHER" id="PTHR33116:SF86">
    <property type="entry name" value="REVERSE TRANSCRIPTASE DOMAIN-CONTAINING PROTEIN"/>
    <property type="match status" value="1"/>
</dbReference>